<evidence type="ECO:0000256" key="3">
    <source>
        <dbReference type="ARBA" id="ARBA00022670"/>
    </source>
</evidence>
<keyword evidence="12" id="KW-1185">Reference proteome</keyword>
<comment type="function">
    <text evidence="9">This protein specifically catalyzes the removal of signal peptides from prolipoproteins.</text>
</comment>
<evidence type="ECO:0000256" key="5">
    <source>
        <dbReference type="ARBA" id="ARBA00022750"/>
    </source>
</evidence>
<reference evidence="11 12" key="1">
    <citation type="submission" date="2023-10" db="EMBL/GenBank/DDBJ databases">
        <title>Noviherbaspirillum sp. CPCC 100848 genome assembly.</title>
        <authorList>
            <person name="Li X.Y."/>
            <person name="Fang X.M."/>
        </authorList>
    </citation>
    <scope>NUCLEOTIDE SEQUENCE [LARGE SCALE GENOMIC DNA]</scope>
    <source>
        <strain evidence="11 12">CPCC 100848</strain>
    </source>
</reference>
<dbReference type="InterPro" id="IPR001872">
    <property type="entry name" value="Peptidase_A8"/>
</dbReference>
<evidence type="ECO:0000313" key="11">
    <source>
        <dbReference type="EMBL" id="MEC4722212.1"/>
    </source>
</evidence>
<proteinExistence type="inferred from homology"/>
<feature type="transmembrane region" description="Helical" evidence="9">
    <location>
        <begin position="76"/>
        <end position="94"/>
    </location>
</feature>
<evidence type="ECO:0000313" key="12">
    <source>
        <dbReference type="Proteomes" id="UP001352263"/>
    </source>
</evidence>
<dbReference type="HAMAP" id="MF_00161">
    <property type="entry name" value="LspA"/>
    <property type="match status" value="1"/>
</dbReference>
<feature type="active site" evidence="9">
    <location>
        <position position="148"/>
    </location>
</feature>
<evidence type="ECO:0000256" key="9">
    <source>
        <dbReference type="HAMAP-Rule" id="MF_00161"/>
    </source>
</evidence>
<sequence>MNNKVYTITRGNNPTGKFLQWYVVALLVFLLDAGSKAAVHNWMPYGQAIPFTDFFNLVHARNPGAAFSFLADAGGWQRYFFIVLACVISIWLALELRKALPELQAVAYSLILGGALGNAFDRGLRGYVVDYLDFHVGGWHWPAFNIADIGIVCGAALMVLATLRETPKLEKT</sequence>
<keyword evidence="6 9" id="KW-0378">Hydrolase</keyword>
<comment type="caution">
    <text evidence="11">The sequence shown here is derived from an EMBL/GenBank/DDBJ whole genome shotgun (WGS) entry which is preliminary data.</text>
</comment>
<dbReference type="EMBL" id="JAWIIV010000027">
    <property type="protein sequence ID" value="MEC4722212.1"/>
    <property type="molecule type" value="Genomic_DNA"/>
</dbReference>
<comment type="pathway">
    <text evidence="9">Protein modification; lipoprotein biosynthesis (signal peptide cleavage).</text>
</comment>
<keyword evidence="7 9" id="KW-1133">Transmembrane helix</keyword>
<comment type="subcellular location">
    <subcellularLocation>
        <location evidence="9">Cell membrane</location>
        <topology evidence="9">Multi-pass membrane protein</topology>
    </subcellularLocation>
</comment>
<evidence type="ECO:0000256" key="1">
    <source>
        <dbReference type="ARBA" id="ARBA00006139"/>
    </source>
</evidence>
<keyword evidence="3 9" id="KW-0645">Protease</keyword>
<keyword evidence="4 9" id="KW-0812">Transmembrane</keyword>
<keyword evidence="2 9" id="KW-1003">Cell membrane</keyword>
<dbReference type="Pfam" id="PF01252">
    <property type="entry name" value="Peptidase_A8"/>
    <property type="match status" value="1"/>
</dbReference>
<dbReference type="EC" id="3.4.23.36" evidence="9"/>
<dbReference type="NCBIfam" id="TIGR00077">
    <property type="entry name" value="lspA"/>
    <property type="match status" value="1"/>
</dbReference>
<feature type="active site" evidence="9">
    <location>
        <position position="130"/>
    </location>
</feature>
<evidence type="ECO:0000256" key="4">
    <source>
        <dbReference type="ARBA" id="ARBA00022692"/>
    </source>
</evidence>
<dbReference type="PANTHER" id="PTHR33695:SF1">
    <property type="entry name" value="LIPOPROTEIN SIGNAL PEPTIDASE"/>
    <property type="match status" value="1"/>
</dbReference>
<comment type="similarity">
    <text evidence="1 9 10">Belongs to the peptidase A8 family.</text>
</comment>
<gene>
    <name evidence="9 11" type="primary">lspA</name>
    <name evidence="11" type="ORF">RY831_23900</name>
</gene>
<evidence type="ECO:0000256" key="2">
    <source>
        <dbReference type="ARBA" id="ARBA00022475"/>
    </source>
</evidence>
<name>A0ABU6JEW1_9BURK</name>
<dbReference type="RefSeq" id="WP_326508891.1">
    <property type="nucleotide sequence ID" value="NZ_JAWIIV010000027.1"/>
</dbReference>
<keyword evidence="8 9" id="KW-0472">Membrane</keyword>
<evidence type="ECO:0000256" key="8">
    <source>
        <dbReference type="ARBA" id="ARBA00023136"/>
    </source>
</evidence>
<dbReference type="GO" id="GO:0004190">
    <property type="term" value="F:aspartic-type endopeptidase activity"/>
    <property type="evidence" value="ECO:0007669"/>
    <property type="project" value="UniProtKB-EC"/>
</dbReference>
<feature type="transmembrane region" description="Helical" evidence="9">
    <location>
        <begin position="144"/>
        <end position="163"/>
    </location>
</feature>
<protein>
    <recommendedName>
        <fullName evidence="9">Lipoprotein signal peptidase</fullName>
        <ecNumber evidence="9">3.4.23.36</ecNumber>
    </recommendedName>
    <alternativeName>
        <fullName evidence="9">Prolipoprotein signal peptidase</fullName>
    </alternativeName>
    <alternativeName>
        <fullName evidence="9">Signal peptidase II</fullName>
        <shortName evidence="9">SPase II</shortName>
    </alternativeName>
</protein>
<evidence type="ECO:0000256" key="6">
    <source>
        <dbReference type="ARBA" id="ARBA00022801"/>
    </source>
</evidence>
<dbReference type="PRINTS" id="PR00781">
    <property type="entry name" value="LIPOSIGPTASE"/>
</dbReference>
<evidence type="ECO:0000256" key="10">
    <source>
        <dbReference type="RuleBase" id="RU004181"/>
    </source>
</evidence>
<feature type="transmembrane region" description="Helical" evidence="9">
    <location>
        <begin position="21"/>
        <end position="39"/>
    </location>
</feature>
<keyword evidence="5 9" id="KW-0064">Aspartyl protease</keyword>
<accession>A0ABU6JEW1</accession>
<comment type="catalytic activity">
    <reaction evidence="9">
        <text>Release of signal peptides from bacterial membrane prolipoproteins. Hydrolyzes -Xaa-Yaa-Zaa-|-(S,diacylglyceryl)Cys-, in which Xaa is hydrophobic (preferably Leu), and Yaa (Ala or Ser) and Zaa (Gly or Ala) have small, neutral side chains.</text>
        <dbReference type="EC" id="3.4.23.36"/>
    </reaction>
</comment>
<dbReference type="Proteomes" id="UP001352263">
    <property type="component" value="Unassembled WGS sequence"/>
</dbReference>
<feature type="transmembrane region" description="Helical" evidence="9">
    <location>
        <begin position="106"/>
        <end position="124"/>
    </location>
</feature>
<organism evidence="11 12">
    <name type="scientific">Noviherbaspirillum album</name>
    <dbReference type="NCBI Taxonomy" id="3080276"/>
    <lineage>
        <taxon>Bacteria</taxon>
        <taxon>Pseudomonadati</taxon>
        <taxon>Pseudomonadota</taxon>
        <taxon>Betaproteobacteria</taxon>
        <taxon>Burkholderiales</taxon>
        <taxon>Oxalobacteraceae</taxon>
        <taxon>Noviherbaspirillum</taxon>
    </lineage>
</organism>
<dbReference type="PANTHER" id="PTHR33695">
    <property type="entry name" value="LIPOPROTEIN SIGNAL PEPTIDASE"/>
    <property type="match status" value="1"/>
</dbReference>
<evidence type="ECO:0000256" key="7">
    <source>
        <dbReference type="ARBA" id="ARBA00022989"/>
    </source>
</evidence>